<name>A0A177C2M4_9PLEO</name>
<dbReference type="STRING" id="1460663.A0A177C2M4"/>
<dbReference type="InterPro" id="IPR036282">
    <property type="entry name" value="Glutathione-S-Trfase_C_sf"/>
</dbReference>
<dbReference type="InterPro" id="IPR004046">
    <property type="entry name" value="GST_C"/>
</dbReference>
<keyword evidence="3" id="KW-0808">Transferase</keyword>
<evidence type="ECO:0000259" key="1">
    <source>
        <dbReference type="PROSITE" id="PS50404"/>
    </source>
</evidence>
<dbReference type="InParanoid" id="A0A177C2M4"/>
<reference evidence="3 4" key="1">
    <citation type="submission" date="2016-05" db="EMBL/GenBank/DDBJ databases">
        <title>Comparative analysis of secretome profiles of manganese(II)-oxidizing ascomycete fungi.</title>
        <authorList>
            <consortium name="DOE Joint Genome Institute"/>
            <person name="Zeiner C.A."/>
            <person name="Purvine S.O."/>
            <person name="Zink E.M."/>
            <person name="Wu S."/>
            <person name="Pasa-Tolic L."/>
            <person name="Chaput D.L."/>
            <person name="Haridas S."/>
            <person name="Grigoriev I.V."/>
            <person name="Santelli C.M."/>
            <person name="Hansel C.M."/>
        </authorList>
    </citation>
    <scope>NUCLEOTIDE SEQUENCE [LARGE SCALE GENOMIC DNA]</scope>
    <source>
        <strain evidence="3 4">AP3s5-JAC2a</strain>
    </source>
</reference>
<evidence type="ECO:0000259" key="2">
    <source>
        <dbReference type="PROSITE" id="PS50405"/>
    </source>
</evidence>
<dbReference type="Proteomes" id="UP000077069">
    <property type="component" value="Unassembled WGS sequence"/>
</dbReference>
<dbReference type="PANTHER" id="PTHR11571">
    <property type="entry name" value="GLUTATHIONE S-TRANSFERASE"/>
    <property type="match status" value="1"/>
</dbReference>
<keyword evidence="4" id="KW-1185">Reference proteome</keyword>
<protein>
    <submittedName>
        <fullName evidence="3">Glutathione S-transferase protein-like protein</fullName>
    </submittedName>
</protein>
<dbReference type="Pfam" id="PF14497">
    <property type="entry name" value="GST_C_3"/>
    <property type="match status" value="1"/>
</dbReference>
<evidence type="ECO:0000313" key="4">
    <source>
        <dbReference type="Proteomes" id="UP000077069"/>
    </source>
</evidence>
<dbReference type="PROSITE" id="PS50405">
    <property type="entry name" value="GST_CTER"/>
    <property type="match status" value="1"/>
</dbReference>
<dbReference type="CDD" id="cd03192">
    <property type="entry name" value="GST_C_Sigma_like"/>
    <property type="match status" value="1"/>
</dbReference>
<dbReference type="GO" id="GO:0006749">
    <property type="term" value="P:glutathione metabolic process"/>
    <property type="evidence" value="ECO:0007669"/>
    <property type="project" value="TreeGrafter"/>
</dbReference>
<dbReference type="InterPro" id="IPR004045">
    <property type="entry name" value="Glutathione_S-Trfase_N"/>
</dbReference>
<dbReference type="SFLD" id="SFLDS00019">
    <property type="entry name" value="Glutathione_Transferase_(cytos"/>
    <property type="match status" value="1"/>
</dbReference>
<dbReference type="OrthoDB" id="414243at2759"/>
<dbReference type="InterPro" id="IPR050213">
    <property type="entry name" value="GST_superfamily"/>
</dbReference>
<dbReference type="PANTHER" id="PTHR11571:SF263">
    <property type="entry name" value="GLUTATHIONE S-TRANSFERASE"/>
    <property type="match status" value="1"/>
</dbReference>
<dbReference type="EMBL" id="KV441557">
    <property type="protein sequence ID" value="OAG01695.1"/>
    <property type="molecule type" value="Genomic_DNA"/>
</dbReference>
<evidence type="ECO:0000313" key="3">
    <source>
        <dbReference type="EMBL" id="OAG01695.1"/>
    </source>
</evidence>
<dbReference type="InterPro" id="IPR040079">
    <property type="entry name" value="Glutathione_S-Trfase"/>
</dbReference>
<dbReference type="Gene3D" id="3.40.30.10">
    <property type="entry name" value="Glutaredoxin"/>
    <property type="match status" value="1"/>
</dbReference>
<dbReference type="RefSeq" id="XP_018032060.1">
    <property type="nucleotide sequence ID" value="XM_018185600.1"/>
</dbReference>
<dbReference type="SUPFAM" id="SSF52833">
    <property type="entry name" value="Thioredoxin-like"/>
    <property type="match status" value="1"/>
</dbReference>
<organism evidence="3 4">
    <name type="scientific">Paraphaeosphaeria sporulosa</name>
    <dbReference type="NCBI Taxonomy" id="1460663"/>
    <lineage>
        <taxon>Eukaryota</taxon>
        <taxon>Fungi</taxon>
        <taxon>Dikarya</taxon>
        <taxon>Ascomycota</taxon>
        <taxon>Pezizomycotina</taxon>
        <taxon>Dothideomycetes</taxon>
        <taxon>Pleosporomycetidae</taxon>
        <taxon>Pleosporales</taxon>
        <taxon>Massarineae</taxon>
        <taxon>Didymosphaeriaceae</taxon>
        <taxon>Paraphaeosphaeria</taxon>
    </lineage>
</organism>
<dbReference type="PROSITE" id="PS50404">
    <property type="entry name" value="GST_NTER"/>
    <property type="match status" value="1"/>
</dbReference>
<dbReference type="Gene3D" id="1.20.1050.10">
    <property type="match status" value="1"/>
</dbReference>
<gene>
    <name evidence="3" type="ORF">CC84DRAFT_211469</name>
</gene>
<dbReference type="GeneID" id="28769086"/>
<dbReference type="SUPFAM" id="SSF47616">
    <property type="entry name" value="GST C-terminal domain-like"/>
    <property type="match status" value="1"/>
</dbReference>
<accession>A0A177C2M4</accession>
<sequence length="259" mass="29257">MSNANKYELLYWPGIPGRGEFVRLAFEATKTPYLDVSNQVEGGIRQILALKDEKATYDADGNPPALAPPALRIHGEGKNGKALVLSQTPAILAFLGEKLDLAGADAAEKAWIQALALTALDLNNETHDTHHPVSTLAYYEDQKEESLRRATDFRESRIPKFFGYFERVLKGNKEGKGRYLVGDKLSYADLTLWQVVHGLKFAFPKELKAREEAGEFPTIFKTFFPSVPEHGQLKEYLDSDRRKPYSKGIFRHYPELDRQ</sequence>
<feature type="domain" description="GST N-terminal" evidence="1">
    <location>
        <begin position="6"/>
        <end position="103"/>
    </location>
</feature>
<dbReference type="GO" id="GO:0004364">
    <property type="term" value="F:glutathione transferase activity"/>
    <property type="evidence" value="ECO:0007669"/>
    <property type="project" value="TreeGrafter"/>
</dbReference>
<dbReference type="InterPro" id="IPR010987">
    <property type="entry name" value="Glutathione-S-Trfase_C-like"/>
</dbReference>
<dbReference type="InterPro" id="IPR036249">
    <property type="entry name" value="Thioredoxin-like_sf"/>
</dbReference>
<feature type="domain" description="GST C-terminal" evidence="2">
    <location>
        <begin position="105"/>
        <end position="246"/>
    </location>
</feature>
<dbReference type="AlphaFoldDB" id="A0A177C2M4"/>
<proteinExistence type="predicted"/>
<dbReference type="FunFam" id="1.20.1050.10:FF:000051">
    <property type="entry name" value="Glutathione S-transferase"/>
    <property type="match status" value="1"/>
</dbReference>